<comment type="similarity">
    <text evidence="1">Belongs to the DNA2/NAM7 helicase family.</text>
</comment>
<dbReference type="InterPro" id="IPR047187">
    <property type="entry name" value="SF1_C_Upf1"/>
</dbReference>
<evidence type="ECO:0000259" key="8">
    <source>
        <dbReference type="Pfam" id="PF18741"/>
    </source>
</evidence>
<dbReference type="CDD" id="cd18808">
    <property type="entry name" value="SF1_C_Upf1"/>
    <property type="match status" value="1"/>
</dbReference>
<feature type="domain" description="DNA2/NAM7 helicase-like C-terminal" evidence="7">
    <location>
        <begin position="701"/>
        <end position="882"/>
    </location>
</feature>
<evidence type="ECO:0000256" key="2">
    <source>
        <dbReference type="ARBA" id="ARBA00022741"/>
    </source>
</evidence>
<feature type="domain" description="DNA2/NAM7 helicase helicase" evidence="6">
    <location>
        <begin position="264"/>
        <end position="661"/>
    </location>
</feature>
<dbReference type="InterPro" id="IPR049468">
    <property type="entry name" value="Restrct_endonuc-II-like_dom"/>
</dbReference>
<evidence type="ECO:0000313" key="9">
    <source>
        <dbReference type="EMBL" id="MEQ2510182.1"/>
    </source>
</evidence>
<dbReference type="Proteomes" id="UP001491552">
    <property type="component" value="Unassembled WGS sequence"/>
</dbReference>
<dbReference type="RefSeq" id="WP_349134887.1">
    <property type="nucleotide sequence ID" value="NZ_JBBMFF010000134.1"/>
</dbReference>
<evidence type="ECO:0000313" key="10">
    <source>
        <dbReference type="Proteomes" id="UP001491552"/>
    </source>
</evidence>
<proteinExistence type="inferred from homology"/>
<organism evidence="9 10">
    <name type="scientific">Faecousia intestinalis</name>
    <dbReference type="NCBI Taxonomy" id="3133167"/>
    <lineage>
        <taxon>Bacteria</taxon>
        <taxon>Bacillati</taxon>
        <taxon>Bacillota</taxon>
        <taxon>Clostridia</taxon>
        <taxon>Eubacteriales</taxon>
        <taxon>Oscillospiraceae</taxon>
        <taxon>Faecousia</taxon>
    </lineage>
</organism>
<keyword evidence="5" id="KW-0067">ATP-binding</keyword>
<dbReference type="InterPro" id="IPR041677">
    <property type="entry name" value="DNA2/NAM7_AAA_11"/>
</dbReference>
<evidence type="ECO:0000259" key="7">
    <source>
        <dbReference type="Pfam" id="PF13087"/>
    </source>
</evidence>
<dbReference type="InterPro" id="IPR041679">
    <property type="entry name" value="DNA2/NAM7-like_C"/>
</dbReference>
<accession>A0ABV1G4A9</accession>
<gene>
    <name evidence="9" type="ORF">WMO66_02795</name>
</gene>
<dbReference type="PANTHER" id="PTHR43788:SF8">
    <property type="entry name" value="DNA-BINDING PROTEIN SMUBP-2"/>
    <property type="match status" value="1"/>
</dbReference>
<keyword evidence="2" id="KW-0547">Nucleotide-binding</keyword>
<reference evidence="9 10" key="1">
    <citation type="submission" date="2024-03" db="EMBL/GenBank/DDBJ databases">
        <title>Human intestinal bacterial collection.</title>
        <authorList>
            <person name="Pauvert C."/>
            <person name="Hitch T.C.A."/>
            <person name="Clavel T."/>
        </authorList>
    </citation>
    <scope>NUCLEOTIDE SEQUENCE [LARGE SCALE GENOMIC DNA]</scope>
    <source>
        <strain evidence="9 10">CLA-AA-H192</strain>
    </source>
</reference>
<dbReference type="Pfam" id="PF18741">
    <property type="entry name" value="MTES_1575"/>
    <property type="match status" value="1"/>
</dbReference>
<evidence type="ECO:0000256" key="5">
    <source>
        <dbReference type="ARBA" id="ARBA00022840"/>
    </source>
</evidence>
<dbReference type="InterPro" id="IPR027417">
    <property type="entry name" value="P-loop_NTPase"/>
</dbReference>
<feature type="domain" description="Restriction endonuclease type II-like" evidence="8">
    <location>
        <begin position="938"/>
        <end position="1026"/>
    </location>
</feature>
<dbReference type="Gene3D" id="3.40.50.300">
    <property type="entry name" value="P-loop containing nucleotide triphosphate hydrolases"/>
    <property type="match status" value="3"/>
</dbReference>
<dbReference type="PANTHER" id="PTHR43788">
    <property type="entry name" value="DNA2/NAM7 HELICASE FAMILY MEMBER"/>
    <property type="match status" value="1"/>
</dbReference>
<dbReference type="EMBL" id="JBBMFF010000134">
    <property type="protein sequence ID" value="MEQ2510182.1"/>
    <property type="molecule type" value="Genomic_DNA"/>
</dbReference>
<sequence length="1036" mass="117630">MEAKTTNEQTSHPDKRLQSLCNYYLNCISLENSNNISFDIKSSLQQEHRFFELTRIDLTGSEENIPLLIHSLSYDKRLTSYVGYPVIVSRKSATNHSVLTPVFLFPITISGGAVSISELPIINLEAIRQYSQRDKDSQIYDLINLGNDLGLNDNDCNLSPSELVAKLQQVRQWQWRGPLDPNQLTTYPPISTVCEEGVYNRAICLTIAQSSYTVGLESELSALANLTEASYRDTALFDWIHDAVADAASSGAKTNFPLLEVFPMNTEQEAAIRHALTQKLTIVTGPPGTGKSQVVANLLINAAWNKKSVLFSSKNNKAVDVVEKRVNSLCSRPVMLRLGNDKYANRLAELVTDCLSYNVAEDSKLKYKQDKAEYEHKLAEYSRLFQEKARIVRLRNSVDHAEQAICTLRKNWEKWFCSINSDSIYDCDAAYQQYRRSYHDFQAAKNSFFSKLFWFISGKHRESDLIQTANDLNNLFEKYELPAITIDTRSDSQDYHCKVCEQSELLLKNLRNIDSYLKSLQALSTAPSLEALDCELSKSKQGLAGTAKELWKSWLLTCSTEVDRECRKDMSNFITAMKLSNGNCDNPALRKQFTTLQEKMQKYLPCVAVTSLSAKSRIPFEAGLYDMVIIDEASQCDIASVLPLLYRAKQAVILGDQQQLSHICSLSATQDTRLLEKYGIDLRWSYSACSLYSVAASMIDSTQAISLRDHHRSHGDIIGYSNTEFYKDTLRIATAYDRLVCPKNVSAGIHWVDIAGQSRRPQNGGALNYSEVKAVVSNLVQLVLVEGYRGSIGVVTPFRAQADQIRKEIDKFEALRLALVNNKFLVDTVHAFQGDERDLMLFSTVISDGISQSSLRFLAQTQNLFNVAVSRARAVLIVIGNETFCSHCGIRHIEDFVSYVRKLSLNRLVNSRSDPAYPLTRAYPDVPNPEQVSGWERYFYSILFDHGIHVIPQYPVEKYKLDFAIIAGSKKLDIEIDGEMYHRDWNDELCYRDQLRNQRLFELGWDVKRFWVYQICDELAKCIEEIKLWLREATTP</sequence>
<dbReference type="InterPro" id="IPR011335">
    <property type="entry name" value="Restrct_endonuc-II-like"/>
</dbReference>
<dbReference type="Pfam" id="PF13087">
    <property type="entry name" value="AAA_12"/>
    <property type="match status" value="1"/>
</dbReference>
<dbReference type="Gene3D" id="3.40.960.10">
    <property type="entry name" value="VSR Endonuclease"/>
    <property type="match status" value="1"/>
</dbReference>
<evidence type="ECO:0000259" key="6">
    <source>
        <dbReference type="Pfam" id="PF13086"/>
    </source>
</evidence>
<comment type="caution">
    <text evidence="9">The sequence shown here is derived from an EMBL/GenBank/DDBJ whole genome shotgun (WGS) entry which is preliminary data.</text>
</comment>
<name>A0ABV1G4A9_9FIRM</name>
<dbReference type="SUPFAM" id="SSF52980">
    <property type="entry name" value="Restriction endonuclease-like"/>
    <property type="match status" value="1"/>
</dbReference>
<dbReference type="InterPro" id="IPR050534">
    <property type="entry name" value="Coronavir_polyprotein_1ab"/>
</dbReference>
<keyword evidence="4" id="KW-0347">Helicase</keyword>
<keyword evidence="10" id="KW-1185">Reference proteome</keyword>
<evidence type="ECO:0000256" key="3">
    <source>
        <dbReference type="ARBA" id="ARBA00022801"/>
    </source>
</evidence>
<dbReference type="SUPFAM" id="SSF52540">
    <property type="entry name" value="P-loop containing nucleoside triphosphate hydrolases"/>
    <property type="match status" value="1"/>
</dbReference>
<evidence type="ECO:0000256" key="4">
    <source>
        <dbReference type="ARBA" id="ARBA00022806"/>
    </source>
</evidence>
<dbReference type="Pfam" id="PF13086">
    <property type="entry name" value="AAA_11"/>
    <property type="match status" value="1"/>
</dbReference>
<protein>
    <submittedName>
        <fullName evidence="9">AAA domain-containing protein</fullName>
    </submittedName>
</protein>
<keyword evidence="3" id="KW-0378">Hydrolase</keyword>
<evidence type="ECO:0000256" key="1">
    <source>
        <dbReference type="ARBA" id="ARBA00007913"/>
    </source>
</evidence>